<dbReference type="EMBL" id="PGTM01001157">
    <property type="protein sequence ID" value="PJF33052.1"/>
    <property type="molecule type" value="Genomic_DNA"/>
</dbReference>
<dbReference type="Proteomes" id="UP000229681">
    <property type="component" value="Unassembled WGS sequence"/>
</dbReference>
<comment type="caution">
    <text evidence="2">The sequence shown here is derived from an EMBL/GenBank/DDBJ whole genome shotgun (WGS) entry which is preliminary data.</text>
</comment>
<name>A0A2M8P682_9CHLR</name>
<feature type="transmembrane region" description="Helical" evidence="1">
    <location>
        <begin position="70"/>
        <end position="85"/>
    </location>
</feature>
<reference evidence="2 3" key="1">
    <citation type="submission" date="2017-11" db="EMBL/GenBank/DDBJ databases">
        <title>Evolution of Phototrophy in the Chloroflexi Phylum Driven by Horizontal Gene Transfer.</title>
        <authorList>
            <person name="Ward L.M."/>
            <person name="Hemp J."/>
            <person name="Shih P.M."/>
            <person name="Mcglynn S.E."/>
            <person name="Fischer W."/>
        </authorList>
    </citation>
    <scope>NUCLEOTIDE SEQUENCE [LARGE SCALE GENOMIC DNA]</scope>
    <source>
        <strain evidence="2">JP3_13</strain>
    </source>
</reference>
<sequence>LSAPQSYDRSILKNARDALQNQLEQARTTEFRMLDNAVRNTIVALSVYVLVVLLIGGLLIGIAAATGADAGVWLLSALMVLALIIG</sequence>
<evidence type="ECO:0000313" key="2">
    <source>
        <dbReference type="EMBL" id="PJF33052.1"/>
    </source>
</evidence>
<evidence type="ECO:0000313" key="3">
    <source>
        <dbReference type="Proteomes" id="UP000229681"/>
    </source>
</evidence>
<keyword evidence="1" id="KW-0812">Transmembrane</keyword>
<proteinExistence type="predicted"/>
<feature type="non-terminal residue" evidence="2">
    <location>
        <position position="1"/>
    </location>
</feature>
<keyword evidence="1" id="KW-1133">Transmembrane helix</keyword>
<feature type="transmembrane region" description="Helical" evidence="1">
    <location>
        <begin position="42"/>
        <end position="64"/>
    </location>
</feature>
<feature type="non-terminal residue" evidence="2">
    <location>
        <position position="86"/>
    </location>
</feature>
<dbReference type="AlphaFoldDB" id="A0A2M8P682"/>
<accession>A0A2M8P682</accession>
<keyword evidence="1" id="KW-0472">Membrane</keyword>
<organism evidence="2 3">
    <name type="scientific">Candidatus Thermofonsia Clade 1 bacterium</name>
    <dbReference type="NCBI Taxonomy" id="2364210"/>
    <lineage>
        <taxon>Bacteria</taxon>
        <taxon>Bacillati</taxon>
        <taxon>Chloroflexota</taxon>
        <taxon>Candidatus Thermofontia</taxon>
        <taxon>Candidatus Thermofonsia Clade 1</taxon>
    </lineage>
</organism>
<protein>
    <submittedName>
        <fullName evidence="2">Uncharacterized protein</fullName>
    </submittedName>
</protein>
<evidence type="ECO:0000256" key="1">
    <source>
        <dbReference type="SAM" id="Phobius"/>
    </source>
</evidence>
<gene>
    <name evidence="2" type="ORF">CUN49_19540</name>
</gene>